<dbReference type="AlphaFoldDB" id="F0XC19"/>
<keyword evidence="7 8" id="KW-0862">Zinc</keyword>
<evidence type="ECO:0000256" key="8">
    <source>
        <dbReference type="PROSITE-ProRule" id="PRU00723"/>
    </source>
</evidence>
<dbReference type="GO" id="GO:0097039">
    <property type="term" value="P:protein linear polyubiquitination"/>
    <property type="evidence" value="ECO:0007669"/>
    <property type="project" value="TreeGrafter"/>
</dbReference>
<protein>
    <submittedName>
        <fullName evidence="13">Uncharacterized protein</fullName>
    </submittedName>
</protein>
<feature type="zinc finger region" description="C3H1-type" evidence="8">
    <location>
        <begin position="37"/>
        <end position="65"/>
    </location>
</feature>
<dbReference type="InterPro" id="IPR013083">
    <property type="entry name" value="Znf_RING/FYVE/PHD"/>
</dbReference>
<dbReference type="InterPro" id="IPR051628">
    <property type="entry name" value="LUBAC_E3_Ligases"/>
</dbReference>
<dbReference type="Gene3D" id="3.30.40.10">
    <property type="entry name" value="Zinc/RING finger domain, C3HC4 (zinc finger)"/>
    <property type="match status" value="1"/>
</dbReference>
<dbReference type="HOGENOM" id="CLU_004235_1_0_1"/>
<evidence type="ECO:0000256" key="4">
    <source>
        <dbReference type="ARBA" id="ARBA00022737"/>
    </source>
</evidence>
<reference evidence="13 14" key="1">
    <citation type="journal article" date="2011" name="Proc. Natl. Acad. Sci. U.S.A.">
        <title>Genome and transcriptome analyses of the mountain pine beetle-fungal symbiont Grosmannia clavigera, a lodgepole pine pathogen.</title>
        <authorList>
            <person name="DiGuistini S."/>
            <person name="Wang Y."/>
            <person name="Liao N.Y."/>
            <person name="Taylor G."/>
            <person name="Tanguay P."/>
            <person name="Feau N."/>
            <person name="Henrissat B."/>
            <person name="Chan S.K."/>
            <person name="Hesse-Orce U."/>
            <person name="Alamouti S.M."/>
            <person name="Tsui C.K.M."/>
            <person name="Docking R.T."/>
            <person name="Levasseur A."/>
            <person name="Haridas S."/>
            <person name="Robertson G."/>
            <person name="Birol I."/>
            <person name="Holt R.A."/>
            <person name="Marra M.A."/>
            <person name="Hamelin R.C."/>
            <person name="Hirst M."/>
            <person name="Jones S.J.M."/>
            <person name="Bohlmann J."/>
            <person name="Breuil C."/>
        </authorList>
    </citation>
    <scope>NUCLEOTIDE SEQUENCE [LARGE SCALE GENOMIC DNA]</scope>
    <source>
        <strain evidence="14">kw1407 / UAMH 11150</strain>
    </source>
</reference>
<dbReference type="Pfam" id="PF13639">
    <property type="entry name" value="zf-RING_2"/>
    <property type="match status" value="1"/>
</dbReference>
<dbReference type="CDD" id="cd22585">
    <property type="entry name" value="Rcat_RBR_DEAH12-like"/>
    <property type="match status" value="1"/>
</dbReference>
<dbReference type="EMBL" id="GL629765">
    <property type="protein sequence ID" value="EFX03734.1"/>
    <property type="molecule type" value="Genomic_DNA"/>
</dbReference>
<dbReference type="PROSITE" id="PS50089">
    <property type="entry name" value="ZF_RING_2"/>
    <property type="match status" value="1"/>
</dbReference>
<evidence type="ECO:0000256" key="1">
    <source>
        <dbReference type="ARBA" id="ARBA00004906"/>
    </source>
</evidence>
<sequence>MGNLFSAQAPPPPPPPPPRPEPASVARPVFHWPPQQTKSKRPCRFHASGRGCWQGSSCRFSHDPAVIAREAREGGGHGPKNGVSSSQKNEMEMPAVNWTRELRGAWVEFVPGAMVPHVSLPSDFSAVRLSNVPVGTSVEKMLGDLNIMVTRDEVRLMPSREPPSKDTYDAIVKVEDPAFAQRMCTILSTCKNKAIRAIGVVQIAVPTPPGLSMNRIDGRRVQCSWLRPERTARLRYSDREAAKRVKKAYEARAYRDVLGPTTGKAHIQAQGKRECIVVLHGLGPKVDTGSVISVALGERDRPIDVVLGEPSYESVPDMDTTMVMSMFTAIGPLESWNKREGAGGRYERAFVTFEDEAHAREAVSSLQSEPLPFGDSRLRLNVEPIFSVSIRVSTRIYGAVKERLNGLIGQKGKKQLQAWDPLFVRLAVMSPHRLFRIVKFEGKDRDAVAQIKDAADRIVAGDVLRCNGIDVWSDAFRNASSPQVARLTLFEPDYGVLLMRDVRSRQLRVFGPEVEYEHIVNAVRALMTDFASSSSSDVHTVRLSDDGFRWVITGGLHELQRYLGRGKAIIDVQPTGSRNLIVMGSAADHATALRLVAGRQASSSRSAAVDGECPICLGEVTEADRPISLACGHIYCADCFTNFCAAGATSGAILCIGDAGRCRNHVSLAELHANLASDTLEDVLAASLDAYVRRHAQELRNCPTPDCTHIYRAGSAASAASIGTSDAANVFTCRSCRASTCRLCHAAHPKRPCAVRLAAEDAEMRKAKAALGLQDCPNCSVAIEKRDGCNHMNCSQCKVHFCWLCLATFEKSDDCYKHMRGLHGGYYS</sequence>
<dbReference type="GO" id="GO:0008270">
    <property type="term" value="F:zinc ion binding"/>
    <property type="evidence" value="ECO:0007669"/>
    <property type="project" value="UniProtKB-KW"/>
</dbReference>
<name>F0XC19_GROCL</name>
<feature type="domain" description="C3H1-type" evidence="11">
    <location>
        <begin position="37"/>
        <end position="65"/>
    </location>
</feature>
<keyword evidence="14" id="KW-1185">Reference proteome</keyword>
<dbReference type="InterPro" id="IPR044066">
    <property type="entry name" value="TRIAD_supradom"/>
</dbReference>
<dbReference type="GO" id="GO:0000151">
    <property type="term" value="C:ubiquitin ligase complex"/>
    <property type="evidence" value="ECO:0007669"/>
    <property type="project" value="TreeGrafter"/>
</dbReference>
<evidence type="ECO:0000256" key="6">
    <source>
        <dbReference type="ARBA" id="ARBA00022786"/>
    </source>
</evidence>
<dbReference type="GeneID" id="25980073"/>
<evidence type="ECO:0000256" key="3">
    <source>
        <dbReference type="ARBA" id="ARBA00022723"/>
    </source>
</evidence>
<dbReference type="GO" id="GO:0043161">
    <property type="term" value="P:proteasome-mediated ubiquitin-dependent protein catabolic process"/>
    <property type="evidence" value="ECO:0007669"/>
    <property type="project" value="TreeGrafter"/>
</dbReference>
<dbReference type="Proteomes" id="UP000007796">
    <property type="component" value="Unassembled WGS sequence"/>
</dbReference>
<dbReference type="InterPro" id="IPR035979">
    <property type="entry name" value="RBD_domain_sf"/>
</dbReference>
<gene>
    <name evidence="13" type="ORF">CMQ_662</name>
</gene>
<proteinExistence type="predicted"/>
<evidence type="ECO:0000256" key="2">
    <source>
        <dbReference type="ARBA" id="ARBA00022679"/>
    </source>
</evidence>
<feature type="domain" description="RING-type" evidence="10">
    <location>
        <begin position="613"/>
        <end position="655"/>
    </location>
</feature>
<dbReference type="Pfam" id="PF22191">
    <property type="entry name" value="IBR_1"/>
    <property type="match status" value="1"/>
</dbReference>
<dbReference type="SUPFAM" id="SSF54928">
    <property type="entry name" value="RNA-binding domain, RBD"/>
    <property type="match status" value="1"/>
</dbReference>
<keyword evidence="4" id="KW-0677">Repeat</keyword>
<keyword evidence="5 8" id="KW-0863">Zinc-finger</keyword>
<dbReference type="CDD" id="cd00590">
    <property type="entry name" value="RRM_SF"/>
    <property type="match status" value="1"/>
</dbReference>
<dbReference type="SMART" id="SM00647">
    <property type="entry name" value="IBR"/>
    <property type="match status" value="2"/>
</dbReference>
<accession>F0XC19</accession>
<evidence type="ECO:0000259" key="11">
    <source>
        <dbReference type="PROSITE" id="PS50103"/>
    </source>
</evidence>
<dbReference type="PROSITE" id="PS00028">
    <property type="entry name" value="ZINC_FINGER_C2H2_1"/>
    <property type="match status" value="1"/>
</dbReference>
<evidence type="ECO:0000256" key="5">
    <source>
        <dbReference type="ARBA" id="ARBA00022771"/>
    </source>
</evidence>
<dbReference type="PANTHER" id="PTHR22770">
    <property type="entry name" value="UBIQUITIN CONJUGATING ENZYME 7 INTERACTING PROTEIN-RELATED"/>
    <property type="match status" value="1"/>
</dbReference>
<dbReference type="SMART" id="SM00356">
    <property type="entry name" value="ZnF_C3H1"/>
    <property type="match status" value="1"/>
</dbReference>
<dbReference type="InterPro" id="IPR000571">
    <property type="entry name" value="Znf_CCCH"/>
</dbReference>
<dbReference type="RefSeq" id="XP_014173216.1">
    <property type="nucleotide sequence ID" value="XM_014317741.1"/>
</dbReference>
<dbReference type="PANTHER" id="PTHR22770:SF13">
    <property type="entry name" value="RING-TYPE DOMAIN-CONTAINING PROTEIN"/>
    <property type="match status" value="1"/>
</dbReference>
<feature type="domain" description="RING-type" evidence="12">
    <location>
        <begin position="609"/>
        <end position="828"/>
    </location>
</feature>
<dbReference type="Gene3D" id="1.20.120.1750">
    <property type="match status" value="1"/>
</dbReference>
<dbReference type="eggNOG" id="KOG1812">
    <property type="taxonomic scope" value="Eukaryota"/>
</dbReference>
<dbReference type="OrthoDB" id="1431934at2759"/>
<dbReference type="GO" id="GO:0043130">
    <property type="term" value="F:ubiquitin binding"/>
    <property type="evidence" value="ECO:0007669"/>
    <property type="project" value="TreeGrafter"/>
</dbReference>
<evidence type="ECO:0000256" key="7">
    <source>
        <dbReference type="ARBA" id="ARBA00022833"/>
    </source>
</evidence>
<dbReference type="InterPro" id="IPR036855">
    <property type="entry name" value="Znf_CCCH_sf"/>
</dbReference>
<evidence type="ECO:0000259" key="10">
    <source>
        <dbReference type="PROSITE" id="PS50089"/>
    </source>
</evidence>
<dbReference type="InterPro" id="IPR013087">
    <property type="entry name" value="Znf_C2H2_type"/>
</dbReference>
<dbReference type="GO" id="GO:0004842">
    <property type="term" value="F:ubiquitin-protein transferase activity"/>
    <property type="evidence" value="ECO:0007669"/>
    <property type="project" value="TreeGrafter"/>
</dbReference>
<feature type="region of interest" description="Disordered" evidence="9">
    <location>
        <begin position="70"/>
        <end position="89"/>
    </location>
</feature>
<organism evidence="14">
    <name type="scientific">Grosmannia clavigera (strain kw1407 / UAMH 11150)</name>
    <name type="common">Blue stain fungus</name>
    <name type="synonym">Graphiocladiella clavigera</name>
    <dbReference type="NCBI Taxonomy" id="655863"/>
    <lineage>
        <taxon>Eukaryota</taxon>
        <taxon>Fungi</taxon>
        <taxon>Dikarya</taxon>
        <taxon>Ascomycota</taxon>
        <taxon>Pezizomycotina</taxon>
        <taxon>Sordariomycetes</taxon>
        <taxon>Sordariomycetidae</taxon>
        <taxon>Ophiostomatales</taxon>
        <taxon>Ophiostomataceae</taxon>
        <taxon>Leptographium</taxon>
    </lineage>
</organism>
<dbReference type="SUPFAM" id="SSF90229">
    <property type="entry name" value="CCCH zinc finger"/>
    <property type="match status" value="1"/>
</dbReference>
<comment type="pathway">
    <text evidence="1">Protein modification; protein ubiquitination.</text>
</comment>
<dbReference type="PROSITE" id="PS51873">
    <property type="entry name" value="TRIAD"/>
    <property type="match status" value="1"/>
</dbReference>
<keyword evidence="6" id="KW-0833">Ubl conjugation pathway</keyword>
<feature type="region of interest" description="Disordered" evidence="9">
    <location>
        <begin position="1"/>
        <end position="27"/>
    </location>
</feature>
<keyword evidence="3 8" id="KW-0479">Metal-binding</keyword>
<keyword evidence="2" id="KW-0808">Transferase</keyword>
<dbReference type="STRING" id="655863.F0XC19"/>
<dbReference type="CDD" id="cd20335">
    <property type="entry name" value="BRcat_RBR"/>
    <property type="match status" value="1"/>
</dbReference>
<dbReference type="InParanoid" id="F0XC19"/>
<dbReference type="InterPro" id="IPR001841">
    <property type="entry name" value="Znf_RING"/>
</dbReference>
<evidence type="ECO:0000313" key="13">
    <source>
        <dbReference type="EMBL" id="EFX03734.1"/>
    </source>
</evidence>
<dbReference type="PROSITE" id="PS50103">
    <property type="entry name" value="ZF_C3H1"/>
    <property type="match status" value="1"/>
</dbReference>
<evidence type="ECO:0000256" key="9">
    <source>
        <dbReference type="SAM" id="MobiDB-lite"/>
    </source>
</evidence>
<dbReference type="InterPro" id="IPR002867">
    <property type="entry name" value="IBR_dom"/>
</dbReference>
<evidence type="ECO:0000313" key="14">
    <source>
        <dbReference type="Proteomes" id="UP000007796"/>
    </source>
</evidence>
<dbReference type="GO" id="GO:0003676">
    <property type="term" value="F:nucleic acid binding"/>
    <property type="evidence" value="ECO:0007669"/>
    <property type="project" value="InterPro"/>
</dbReference>
<feature type="compositionally biased region" description="Pro residues" evidence="9">
    <location>
        <begin position="9"/>
        <end position="21"/>
    </location>
</feature>
<dbReference type="SUPFAM" id="SSF57850">
    <property type="entry name" value="RING/U-box"/>
    <property type="match status" value="2"/>
</dbReference>
<evidence type="ECO:0000259" key="12">
    <source>
        <dbReference type="PROSITE" id="PS51873"/>
    </source>
</evidence>
<dbReference type="Pfam" id="PF01485">
    <property type="entry name" value="IBR"/>
    <property type="match status" value="1"/>
</dbReference>